<organism evidence="1 2">
    <name type="scientific">Chitinibacter fontanus</name>
    <dbReference type="NCBI Taxonomy" id="1737446"/>
    <lineage>
        <taxon>Bacteria</taxon>
        <taxon>Pseudomonadati</taxon>
        <taxon>Pseudomonadota</taxon>
        <taxon>Betaproteobacteria</taxon>
        <taxon>Neisseriales</taxon>
        <taxon>Chitinibacteraceae</taxon>
        <taxon>Chitinibacter</taxon>
    </lineage>
</organism>
<accession>A0A7D5ZDS6</accession>
<evidence type="ECO:0000313" key="1">
    <source>
        <dbReference type="EMBL" id="QLI81284.1"/>
    </source>
</evidence>
<dbReference type="RefSeq" id="WP_180308411.1">
    <property type="nucleotide sequence ID" value="NZ_CP058952.1"/>
</dbReference>
<evidence type="ECO:0008006" key="3">
    <source>
        <dbReference type="Google" id="ProtNLM"/>
    </source>
</evidence>
<dbReference type="KEGG" id="cfon:HZU75_06965"/>
<dbReference type="AlphaFoldDB" id="A0A7D5ZDS6"/>
<proteinExistence type="predicted"/>
<name>A0A7D5ZDS6_9NEIS</name>
<evidence type="ECO:0000313" key="2">
    <source>
        <dbReference type="Proteomes" id="UP000510822"/>
    </source>
</evidence>
<dbReference type="EMBL" id="CP058952">
    <property type="protein sequence ID" value="QLI81284.1"/>
    <property type="molecule type" value="Genomic_DNA"/>
</dbReference>
<dbReference type="InterPro" id="IPR037883">
    <property type="entry name" value="Knr4/Smi1-like_sf"/>
</dbReference>
<protein>
    <recommendedName>
        <fullName evidence="3">SMI1/KNR4 family protein</fullName>
    </recommendedName>
</protein>
<dbReference type="SUPFAM" id="SSF160631">
    <property type="entry name" value="SMI1/KNR4-like"/>
    <property type="match status" value="1"/>
</dbReference>
<dbReference type="Gene3D" id="3.40.1580.10">
    <property type="entry name" value="SMI1/KNR4-like"/>
    <property type="match status" value="1"/>
</dbReference>
<keyword evidence="2" id="KW-1185">Reference proteome</keyword>
<dbReference type="Proteomes" id="UP000510822">
    <property type="component" value="Chromosome"/>
</dbReference>
<sequence>MKYGNFSFYSERRDVDFDLNGVALDWVDLAKVDVHYLDFLKKYGQYSRDDGLVLYEAEDLCERNLTFETNIYAPGYLLIGDDSGGTGFLLRVKDGGIYSSGLGDMSPNYFKFITTGFEDWAKNDFKID</sequence>
<reference evidence="1 2" key="1">
    <citation type="journal article" date="2016" name="Int. J. Syst. Evol. Microbiol.">
        <title>Chitinibacter fontanus sp. nov., isolated from a spring.</title>
        <authorList>
            <person name="Sheu S.Y."/>
            <person name="Li Y.S."/>
            <person name="Young C.C."/>
            <person name="Chen W.M."/>
        </authorList>
    </citation>
    <scope>NUCLEOTIDE SEQUENCE [LARGE SCALE GENOMIC DNA]</scope>
    <source>
        <strain evidence="1 2">STM-7</strain>
    </source>
</reference>
<gene>
    <name evidence="1" type="ORF">HZU75_06965</name>
</gene>